<sequence>MLSKLIKCWILFVCLTNLIDSLKHQVSIKTRSPLRHHLIRDKKHVKYLNLRDQLTLLQARYRKDLTAGYHQPVEDVEDMIYVASVTLGTPKQEFQVVLDTGSANLWVGDKDCVYESEAMSQQEEPNLPQLIVANGDCPSFCEVLLSESCSLLCGRECCRVDGIKMLNSFILNDDKCSNKHRFNQTNSLTYREDGTKFGIHYGTGSAEGFQGIDVLCFTPQFCIPDQTFGQATSLAKFFNEQPIDGILGLGFKSISVNHVTPPLVKAVEEHLIDEPIFTVYMGHFGLKDEMKGGMFTYGGLDDMNCGPVIAYEPLTSATYWQFNLKGVCVDGYCKRGIMSAISDTGTSLIAGPQAIIEQIGAKLGAKFDEEVGAWFIDCNHKGNAVNLEIGSNLYQIKSTNYILPISEGVCEFGFFAFSTGLGPQWILGDPFLRSYCNIHNIKEKKIGFALPLIAP</sequence>
<evidence type="ECO:0000313" key="1">
    <source>
        <dbReference type="Proteomes" id="UP000095286"/>
    </source>
</evidence>
<accession>A0AC35U1P7</accession>
<name>A0AC35U1P7_9BILA</name>
<proteinExistence type="predicted"/>
<organism evidence="1 2">
    <name type="scientific">Rhabditophanes sp. KR3021</name>
    <dbReference type="NCBI Taxonomy" id="114890"/>
    <lineage>
        <taxon>Eukaryota</taxon>
        <taxon>Metazoa</taxon>
        <taxon>Ecdysozoa</taxon>
        <taxon>Nematoda</taxon>
        <taxon>Chromadorea</taxon>
        <taxon>Rhabditida</taxon>
        <taxon>Tylenchina</taxon>
        <taxon>Panagrolaimomorpha</taxon>
        <taxon>Strongyloidoidea</taxon>
        <taxon>Alloionematidae</taxon>
        <taxon>Rhabditophanes</taxon>
    </lineage>
</organism>
<dbReference type="Proteomes" id="UP000095286">
    <property type="component" value="Unplaced"/>
</dbReference>
<protein>
    <submittedName>
        <fullName evidence="2">Peptidase A1 domain-containing protein</fullName>
    </submittedName>
</protein>
<evidence type="ECO:0000313" key="2">
    <source>
        <dbReference type="WBParaSite" id="RSKR_0000652800.1"/>
    </source>
</evidence>
<reference evidence="2" key="1">
    <citation type="submission" date="2016-11" db="UniProtKB">
        <authorList>
            <consortium name="WormBaseParasite"/>
        </authorList>
    </citation>
    <scope>IDENTIFICATION</scope>
    <source>
        <strain evidence="2">KR3021</strain>
    </source>
</reference>
<dbReference type="WBParaSite" id="RSKR_0000652800.1">
    <property type="protein sequence ID" value="RSKR_0000652800.1"/>
    <property type="gene ID" value="RSKR_0000652800"/>
</dbReference>